<evidence type="ECO:0000313" key="2">
    <source>
        <dbReference type="EMBL" id="MPR35137.1"/>
    </source>
</evidence>
<dbReference type="AlphaFoldDB" id="A0A7C9BJG2"/>
<feature type="transmembrane region" description="Helical" evidence="1">
    <location>
        <begin position="27"/>
        <end position="45"/>
    </location>
</feature>
<gene>
    <name evidence="2" type="ORF">GBK04_17735</name>
</gene>
<evidence type="ECO:0000313" key="3">
    <source>
        <dbReference type="Proteomes" id="UP000479293"/>
    </source>
</evidence>
<keyword evidence="1" id="KW-0472">Membrane</keyword>
<accession>A0A7C9BJG2</accession>
<dbReference type="RefSeq" id="WP_152761930.1">
    <property type="nucleotide sequence ID" value="NZ_WHLY01000002.1"/>
</dbReference>
<keyword evidence="1" id="KW-1133">Transmembrane helix</keyword>
<keyword evidence="1" id="KW-0812">Transmembrane</keyword>
<keyword evidence="3" id="KW-1185">Reference proteome</keyword>
<dbReference type="EMBL" id="WHLY01000002">
    <property type="protein sequence ID" value="MPR35137.1"/>
    <property type="molecule type" value="Genomic_DNA"/>
</dbReference>
<comment type="caution">
    <text evidence="2">The sequence shown here is derived from an EMBL/GenBank/DDBJ whole genome shotgun (WGS) entry which is preliminary data.</text>
</comment>
<reference evidence="2 3" key="1">
    <citation type="submission" date="2019-10" db="EMBL/GenBank/DDBJ databases">
        <title>Draft Genome Sequence of Cytophagaceae sp. SJW1-29.</title>
        <authorList>
            <person name="Choi A."/>
        </authorList>
    </citation>
    <scope>NUCLEOTIDE SEQUENCE [LARGE SCALE GENOMIC DNA]</scope>
    <source>
        <strain evidence="2 3">SJW1-29</strain>
    </source>
</reference>
<dbReference type="Proteomes" id="UP000479293">
    <property type="component" value="Unassembled WGS sequence"/>
</dbReference>
<name>A0A7C9BJG2_9BACT</name>
<organism evidence="2 3">
    <name type="scientific">Salmonirosea aquatica</name>
    <dbReference type="NCBI Taxonomy" id="2654236"/>
    <lineage>
        <taxon>Bacteria</taxon>
        <taxon>Pseudomonadati</taxon>
        <taxon>Bacteroidota</taxon>
        <taxon>Cytophagia</taxon>
        <taxon>Cytophagales</taxon>
        <taxon>Spirosomataceae</taxon>
        <taxon>Salmonirosea</taxon>
    </lineage>
</organism>
<proteinExistence type="predicted"/>
<evidence type="ECO:0000256" key="1">
    <source>
        <dbReference type="SAM" id="Phobius"/>
    </source>
</evidence>
<protein>
    <submittedName>
        <fullName evidence="2">Uncharacterized protein</fullName>
    </submittedName>
</protein>
<sequence length="249" mass="28780">MIETIFLQLDSTHTNADFVFFKEWADYIIGIPTFIISTLLAFWIYKKQSFKKELSYFVKDKISLININSEYRNRFKIQFDSKIINDLSLITIEIINTGNQPILKSDFENDIELDLTQPLNKKIDILSYEIIDRSPINISNSLIKKHEKLYISAALLNPKDNFKIQLLTDFEEIASISIKINSRISGINQINQINQTIGNDKSLMDKILREVTQASIKLILVLSISIISGTKLFQELLEWIVILFKSSPQ</sequence>